<keyword evidence="3" id="KW-1185">Reference proteome</keyword>
<protein>
    <submittedName>
        <fullName evidence="2">Uncharacterized protein</fullName>
    </submittedName>
</protein>
<feature type="chain" id="PRO_5040301340" evidence="1">
    <location>
        <begin position="23"/>
        <end position="184"/>
    </location>
</feature>
<organism evidence="2 3">
    <name type="scientific">Rhodocollybia butyracea</name>
    <dbReference type="NCBI Taxonomy" id="206335"/>
    <lineage>
        <taxon>Eukaryota</taxon>
        <taxon>Fungi</taxon>
        <taxon>Dikarya</taxon>
        <taxon>Basidiomycota</taxon>
        <taxon>Agaricomycotina</taxon>
        <taxon>Agaricomycetes</taxon>
        <taxon>Agaricomycetidae</taxon>
        <taxon>Agaricales</taxon>
        <taxon>Marasmiineae</taxon>
        <taxon>Omphalotaceae</taxon>
        <taxon>Rhodocollybia</taxon>
    </lineage>
</organism>
<comment type="caution">
    <text evidence="2">The sequence shown here is derived from an EMBL/GenBank/DDBJ whole genome shotgun (WGS) entry which is preliminary data.</text>
</comment>
<evidence type="ECO:0000313" key="2">
    <source>
        <dbReference type="EMBL" id="KAF9067661.1"/>
    </source>
</evidence>
<proteinExistence type="predicted"/>
<feature type="signal peptide" evidence="1">
    <location>
        <begin position="1"/>
        <end position="22"/>
    </location>
</feature>
<name>A0A9P5PQR0_9AGAR</name>
<gene>
    <name evidence="2" type="ORF">BDP27DRAFT_1364719</name>
</gene>
<dbReference type="EMBL" id="JADNRY010000070">
    <property type="protein sequence ID" value="KAF9067661.1"/>
    <property type="molecule type" value="Genomic_DNA"/>
</dbReference>
<dbReference type="AlphaFoldDB" id="A0A9P5PQR0"/>
<keyword evidence="1" id="KW-0732">Signal</keyword>
<sequence>MSNSSSTCKLVLSLLRCWLCERRCTMITAQDNVSDATSTAKNKKGKARSCTVEDVRGDNNTSPILYIYILVHSVVHVELGDVGLKTKLFPPDWSDDSCSSRFPTSAVCFSSGQSLSSTIKAPDVVHDYTEGDGRAVLIVLQIGWGEAWCQSVSSAAIALEVPEVVMVSIKRVFQIWEAKEKIDY</sequence>
<dbReference type="Proteomes" id="UP000772434">
    <property type="component" value="Unassembled WGS sequence"/>
</dbReference>
<evidence type="ECO:0000313" key="3">
    <source>
        <dbReference type="Proteomes" id="UP000772434"/>
    </source>
</evidence>
<reference evidence="2" key="1">
    <citation type="submission" date="2020-11" db="EMBL/GenBank/DDBJ databases">
        <authorList>
            <consortium name="DOE Joint Genome Institute"/>
            <person name="Ahrendt S."/>
            <person name="Riley R."/>
            <person name="Andreopoulos W."/>
            <person name="Labutti K."/>
            <person name="Pangilinan J."/>
            <person name="Ruiz-Duenas F.J."/>
            <person name="Barrasa J.M."/>
            <person name="Sanchez-Garcia M."/>
            <person name="Camarero S."/>
            <person name="Miyauchi S."/>
            <person name="Serrano A."/>
            <person name="Linde D."/>
            <person name="Babiker R."/>
            <person name="Drula E."/>
            <person name="Ayuso-Fernandez I."/>
            <person name="Pacheco R."/>
            <person name="Padilla G."/>
            <person name="Ferreira P."/>
            <person name="Barriuso J."/>
            <person name="Kellner H."/>
            <person name="Castanera R."/>
            <person name="Alfaro M."/>
            <person name="Ramirez L."/>
            <person name="Pisabarro A.G."/>
            <person name="Kuo A."/>
            <person name="Tritt A."/>
            <person name="Lipzen A."/>
            <person name="He G."/>
            <person name="Yan M."/>
            <person name="Ng V."/>
            <person name="Cullen D."/>
            <person name="Martin F."/>
            <person name="Rosso M.-N."/>
            <person name="Henrissat B."/>
            <person name="Hibbett D."/>
            <person name="Martinez A.T."/>
            <person name="Grigoriev I.V."/>
        </authorList>
    </citation>
    <scope>NUCLEOTIDE SEQUENCE</scope>
    <source>
        <strain evidence="2">AH 40177</strain>
    </source>
</reference>
<accession>A0A9P5PQR0</accession>
<evidence type="ECO:0000256" key="1">
    <source>
        <dbReference type="SAM" id="SignalP"/>
    </source>
</evidence>